<keyword evidence="1" id="KW-1133">Transmembrane helix</keyword>
<evidence type="ECO:0000313" key="3">
    <source>
        <dbReference type="Proteomes" id="UP000760472"/>
    </source>
</evidence>
<name>A0ABS2WA28_9GAMM</name>
<reference evidence="2 3" key="1">
    <citation type="submission" date="2021-02" db="EMBL/GenBank/DDBJ databases">
        <title>A novel species of genus Amphritea isolated from a fishpond in China.</title>
        <authorList>
            <person name="Lu H."/>
        </authorList>
    </citation>
    <scope>NUCLEOTIDE SEQUENCE [LARGE SCALE GENOMIC DNA]</scope>
    <source>
        <strain evidence="2 3">RP18W</strain>
    </source>
</reference>
<keyword evidence="1" id="KW-0472">Membrane</keyword>
<keyword evidence="3" id="KW-1185">Reference proteome</keyword>
<dbReference type="Proteomes" id="UP000760472">
    <property type="component" value="Unassembled WGS sequence"/>
</dbReference>
<accession>A0ABS2WA28</accession>
<feature type="transmembrane region" description="Helical" evidence="1">
    <location>
        <begin position="66"/>
        <end position="84"/>
    </location>
</feature>
<proteinExistence type="predicted"/>
<keyword evidence="1" id="KW-0812">Transmembrane</keyword>
<feature type="transmembrane region" description="Helical" evidence="1">
    <location>
        <begin position="34"/>
        <end position="54"/>
    </location>
</feature>
<dbReference type="EMBL" id="JAFFZP010000024">
    <property type="protein sequence ID" value="MBN0988576.1"/>
    <property type="molecule type" value="Genomic_DNA"/>
</dbReference>
<comment type="caution">
    <text evidence="2">The sequence shown here is derived from an EMBL/GenBank/DDBJ whole genome shotgun (WGS) entry which is preliminary data.</text>
</comment>
<evidence type="ECO:0000313" key="2">
    <source>
        <dbReference type="EMBL" id="MBN0988576.1"/>
    </source>
</evidence>
<evidence type="ECO:0000256" key="1">
    <source>
        <dbReference type="SAM" id="Phobius"/>
    </source>
</evidence>
<protein>
    <submittedName>
        <fullName evidence="2">Uncharacterized protein</fullName>
    </submittedName>
</protein>
<feature type="transmembrane region" description="Helical" evidence="1">
    <location>
        <begin position="6"/>
        <end position="22"/>
    </location>
</feature>
<dbReference type="RefSeq" id="WP_205210828.1">
    <property type="nucleotide sequence ID" value="NZ_JAFFZO010000018.1"/>
</dbReference>
<organism evidence="2 3">
    <name type="scientific">Amphritea pacifica</name>
    <dbReference type="NCBI Taxonomy" id="2811233"/>
    <lineage>
        <taxon>Bacteria</taxon>
        <taxon>Pseudomonadati</taxon>
        <taxon>Pseudomonadota</taxon>
        <taxon>Gammaproteobacteria</taxon>
        <taxon>Oceanospirillales</taxon>
        <taxon>Oceanospirillaceae</taxon>
        <taxon>Amphritea</taxon>
    </lineage>
</organism>
<sequence length="100" mass="10867">MTSLLPSFIVLGSLLITLVIMIRRAPDRKPATIVNNIIMSALCFVGGMLISAMYTRAVGNENSSPFIIAILVAIGTFGALAIYIKLDEKQKLERQQGNND</sequence>
<gene>
    <name evidence="2" type="ORF">JW498_14490</name>
</gene>